<dbReference type="AlphaFoldDB" id="A0A3B0TJE6"/>
<reference evidence="2" key="1">
    <citation type="submission" date="2018-06" db="EMBL/GenBank/DDBJ databases">
        <authorList>
            <person name="Zhirakovskaya E."/>
        </authorList>
    </citation>
    <scope>NUCLEOTIDE SEQUENCE</scope>
</reference>
<dbReference type="PANTHER" id="PTHR33376:SF5">
    <property type="entry name" value="EXTRACYTOPLASMIC SOLUTE RECEPTOR PROTEIN"/>
    <property type="match status" value="1"/>
</dbReference>
<dbReference type="EMBL" id="UOEM01000041">
    <property type="protein sequence ID" value="VAW12279.1"/>
    <property type="molecule type" value="Genomic_DNA"/>
</dbReference>
<protein>
    <submittedName>
        <fullName evidence="2">TRAP-type C4-dicarboxylate transport system, periplasmic component</fullName>
    </submittedName>
</protein>
<dbReference type="Pfam" id="PF03480">
    <property type="entry name" value="DctP"/>
    <property type="match status" value="1"/>
</dbReference>
<name>A0A3B0TJE6_9ZZZZ</name>
<dbReference type="NCBIfam" id="NF037995">
    <property type="entry name" value="TRAP_S1"/>
    <property type="match status" value="1"/>
</dbReference>
<accession>A0A3B0TJE6</accession>
<dbReference type="Gene3D" id="3.40.190.170">
    <property type="entry name" value="Bacterial extracellular solute-binding protein, family 7"/>
    <property type="match status" value="1"/>
</dbReference>
<dbReference type="PANTHER" id="PTHR33376">
    <property type="match status" value="1"/>
</dbReference>
<keyword evidence="1" id="KW-0732">Signal</keyword>
<dbReference type="InterPro" id="IPR018389">
    <property type="entry name" value="DctP_fam"/>
</dbReference>
<organism evidence="2">
    <name type="scientific">hydrothermal vent metagenome</name>
    <dbReference type="NCBI Taxonomy" id="652676"/>
    <lineage>
        <taxon>unclassified sequences</taxon>
        <taxon>metagenomes</taxon>
        <taxon>ecological metagenomes</taxon>
    </lineage>
</organism>
<dbReference type="InterPro" id="IPR038404">
    <property type="entry name" value="TRAP_DctP_sf"/>
</dbReference>
<evidence type="ECO:0000256" key="1">
    <source>
        <dbReference type="ARBA" id="ARBA00022729"/>
    </source>
</evidence>
<dbReference type="GO" id="GO:0055085">
    <property type="term" value="P:transmembrane transport"/>
    <property type="evidence" value="ECO:0007669"/>
    <property type="project" value="InterPro"/>
</dbReference>
<gene>
    <name evidence="2" type="ORF">MNBD_ALPHA09-1157</name>
</gene>
<proteinExistence type="predicted"/>
<evidence type="ECO:0000313" key="2">
    <source>
        <dbReference type="EMBL" id="VAW12279.1"/>
    </source>
</evidence>
<sequence length="341" mass="37980">MKFFRKLTLAVLGASLVFGVAAASAQEYTLRVQVHFPQESKSGQLIVKFVDDVHVMTQNRVKIEMFWSSSVVKSVETFDAAATGILDGDFTGGAYQTGKNPAFQFVGDIMGGYDTPWQQYAWLYYGGGLEKANKLYNQYGMQLIGWRIFGQESLSSSKPLRGPADLKDWKFRSPPGLETEIFAEMGASPIVMDFTEIFTALETGIIDGADATVLASNVDLGLYDIVKHATYPGFHSMPSDHLAINKKVWDGLPADIQRIIEVAMEKLAFQTALQFEVANEEAATKLRAQGIKLWDWSAEDRRNFRVAAQKAWQGWADKTPEARELVDSHIAFMKILGLIKE</sequence>
<dbReference type="CDD" id="cd13604">
    <property type="entry name" value="PBP2_TRAP_ketoacid_lactate_like"/>
    <property type="match status" value="1"/>
</dbReference>